<evidence type="ECO:0008006" key="4">
    <source>
        <dbReference type="Google" id="ProtNLM"/>
    </source>
</evidence>
<dbReference type="AlphaFoldDB" id="A0A6H2DQM0"/>
<dbReference type="EMBL" id="CP051217">
    <property type="protein sequence ID" value="QJB70498.1"/>
    <property type="molecule type" value="Genomic_DNA"/>
</dbReference>
<dbReference type="RefSeq" id="WP_168820879.1">
    <property type="nucleotide sequence ID" value="NZ_CP051217.1"/>
</dbReference>
<name>A0A6H2DQM0_9SPHN</name>
<keyword evidence="3" id="KW-1185">Reference proteome</keyword>
<accession>A0A6H2DQM0</accession>
<feature type="chain" id="PRO_5026165728" description="DUF2946 family protein" evidence="1">
    <location>
        <begin position="35"/>
        <end position="86"/>
    </location>
</feature>
<protein>
    <recommendedName>
        <fullName evidence="4">DUF2946 family protein</fullName>
    </recommendedName>
</protein>
<feature type="signal peptide" evidence="1">
    <location>
        <begin position="1"/>
        <end position="34"/>
    </location>
</feature>
<dbReference type="Proteomes" id="UP000501600">
    <property type="component" value="Chromosome"/>
</dbReference>
<evidence type="ECO:0000313" key="3">
    <source>
        <dbReference type="Proteomes" id="UP000501600"/>
    </source>
</evidence>
<gene>
    <name evidence="2" type="ORF">HF685_15550</name>
</gene>
<dbReference type="KEGG" id="phao:HF685_15550"/>
<evidence type="ECO:0000256" key="1">
    <source>
        <dbReference type="SAM" id="SignalP"/>
    </source>
</evidence>
<keyword evidence="1" id="KW-0732">Signal</keyword>
<reference evidence="2 3" key="1">
    <citation type="submission" date="2020-04" db="EMBL/GenBank/DDBJ databases">
        <title>Genome sequence for Sphingorhabdus sp. strain M1.</title>
        <authorList>
            <person name="Park S.-J."/>
        </authorList>
    </citation>
    <scope>NUCLEOTIDE SEQUENCE [LARGE SCALE GENOMIC DNA]</scope>
    <source>
        <strain evidence="2 3">JK6</strain>
    </source>
</reference>
<organism evidence="2 3">
    <name type="scientific">Parasphingorhabdus halotolerans</name>
    <dbReference type="NCBI Taxonomy" id="2725558"/>
    <lineage>
        <taxon>Bacteria</taxon>
        <taxon>Pseudomonadati</taxon>
        <taxon>Pseudomonadota</taxon>
        <taxon>Alphaproteobacteria</taxon>
        <taxon>Sphingomonadales</taxon>
        <taxon>Sphingomonadaceae</taxon>
        <taxon>Parasphingorhabdus</taxon>
    </lineage>
</organism>
<sequence length="86" mass="9517">MTVFNWLRHELGTFLPAFVALVLMVLLPAAPAHASMLVELCTADGDVRVVAIPLEKQNERDDQRDCASPCHAFLSRKLGKENGNRT</sequence>
<evidence type="ECO:0000313" key="2">
    <source>
        <dbReference type="EMBL" id="QJB70498.1"/>
    </source>
</evidence>
<proteinExistence type="predicted"/>